<dbReference type="OrthoDB" id="9767863at2"/>
<feature type="transmembrane region" description="Helical" evidence="1">
    <location>
        <begin position="88"/>
        <end position="111"/>
    </location>
</feature>
<dbReference type="GO" id="GO:0016020">
    <property type="term" value="C:membrane"/>
    <property type="evidence" value="ECO:0007669"/>
    <property type="project" value="TreeGrafter"/>
</dbReference>
<dbReference type="PANTHER" id="PTHR23028:SF53">
    <property type="entry name" value="ACYL_TRANSF_3 DOMAIN-CONTAINING PROTEIN"/>
    <property type="match status" value="1"/>
</dbReference>
<dbReference type="EMBL" id="FOBI01000018">
    <property type="protein sequence ID" value="SEL70816.1"/>
    <property type="molecule type" value="Genomic_DNA"/>
</dbReference>
<evidence type="ECO:0000313" key="5">
    <source>
        <dbReference type="Proteomes" id="UP000199297"/>
    </source>
</evidence>
<keyword evidence="5" id="KW-1185">Reference proteome</keyword>
<evidence type="ECO:0000259" key="3">
    <source>
        <dbReference type="Pfam" id="PF01757"/>
    </source>
</evidence>
<dbReference type="PANTHER" id="PTHR23028">
    <property type="entry name" value="ACETYLTRANSFERASE"/>
    <property type="match status" value="1"/>
</dbReference>
<organism evidence="4 5">
    <name type="scientific">Colwellia chukchiensis</name>
    <dbReference type="NCBI Taxonomy" id="641665"/>
    <lineage>
        <taxon>Bacteria</taxon>
        <taxon>Pseudomonadati</taxon>
        <taxon>Pseudomonadota</taxon>
        <taxon>Gammaproteobacteria</taxon>
        <taxon>Alteromonadales</taxon>
        <taxon>Colwelliaceae</taxon>
        <taxon>Colwellia</taxon>
    </lineage>
</organism>
<keyword evidence="4" id="KW-0808">Transferase</keyword>
<dbReference type="GO" id="GO:0000271">
    <property type="term" value="P:polysaccharide biosynthetic process"/>
    <property type="evidence" value="ECO:0007669"/>
    <property type="project" value="TreeGrafter"/>
</dbReference>
<feature type="transmembrane region" description="Helical" evidence="1">
    <location>
        <begin position="42"/>
        <end position="67"/>
    </location>
</feature>
<gene>
    <name evidence="4" type="ORF">SAMN05216262_11855</name>
</gene>
<dbReference type="Proteomes" id="UP000199297">
    <property type="component" value="Unassembled WGS sequence"/>
</dbReference>
<dbReference type="GO" id="GO:0016747">
    <property type="term" value="F:acyltransferase activity, transferring groups other than amino-acyl groups"/>
    <property type="evidence" value="ECO:0007669"/>
    <property type="project" value="InterPro"/>
</dbReference>
<keyword evidence="4" id="KW-0378">Hydrolase</keyword>
<keyword evidence="1" id="KW-0812">Transmembrane</keyword>
<dbReference type="InterPro" id="IPR050879">
    <property type="entry name" value="Acyltransferase_3"/>
</dbReference>
<dbReference type="AlphaFoldDB" id="A0A1H7SF60"/>
<feature type="transmembrane region" description="Helical" evidence="1">
    <location>
        <begin position="214"/>
        <end position="233"/>
    </location>
</feature>
<feature type="transmembrane region" description="Helical" evidence="1">
    <location>
        <begin position="189"/>
        <end position="208"/>
    </location>
</feature>
<reference evidence="5" key="1">
    <citation type="submission" date="2016-10" db="EMBL/GenBank/DDBJ databases">
        <authorList>
            <person name="Varghese N."/>
            <person name="Submissions S."/>
        </authorList>
    </citation>
    <scope>NUCLEOTIDE SEQUENCE [LARGE SCALE GENOMIC DNA]</scope>
    <source>
        <strain evidence="5">CGMCC 1.9127</strain>
    </source>
</reference>
<keyword evidence="1" id="KW-1133">Transmembrane helix</keyword>
<keyword evidence="4" id="KW-0012">Acyltransferase</keyword>
<accession>A0A1H7SF60</accession>
<feature type="domain" description="Acyltransferase 3" evidence="3">
    <location>
        <begin position="12"/>
        <end position="336"/>
    </location>
</feature>
<dbReference type="GO" id="GO:0016787">
    <property type="term" value="F:hydrolase activity"/>
    <property type="evidence" value="ECO:0007669"/>
    <property type="project" value="UniProtKB-KW"/>
</dbReference>
<dbReference type="STRING" id="641665.GCA_002104455_02333"/>
<protein>
    <submittedName>
        <fullName evidence="4">Peptidoglycan/LPS O-acetylase OafA/YrhL, contains acyltransferase and SGNH-hydrolase domains</fullName>
    </submittedName>
</protein>
<feature type="transmembrane region" description="Helical" evidence="1">
    <location>
        <begin position="320"/>
        <end position="340"/>
    </location>
</feature>
<name>A0A1H7SF60_9GAMM</name>
<feature type="chain" id="PRO_5011502799" evidence="2">
    <location>
        <begin position="35"/>
        <end position="369"/>
    </location>
</feature>
<feature type="transmembrane region" description="Helical" evidence="1">
    <location>
        <begin position="294"/>
        <end position="314"/>
    </location>
</feature>
<keyword evidence="1" id="KW-0472">Membrane</keyword>
<keyword evidence="2" id="KW-0732">Signal</keyword>
<feature type="transmembrane region" description="Helical" evidence="1">
    <location>
        <begin position="263"/>
        <end position="282"/>
    </location>
</feature>
<sequence>MYLSNVINSKDNNFNLMRMLAAFAVLFSHSYALATGDAENEPLRTIIGITPGHIAVDIFFITSGLLVTRSLFYRRNLIEFAVARVLRIYPGLIVAVITCILIGALVSSLTINEYFTSKHTFIFLFKNSFMLLGDVQELPGVFLNAPFDNSVNGSLWTLPWELKMYAMLGLFGFITLLFNFIYKTNWLTFFILAFFVFSLVNYFEYHFFTDIRGQKYKLFRFGTLFFYGALMYLARRKIQLNKNIFWLSLVILAFSSFSHGLFLILYTLILPYIILYLAYVPAGRVRNYNRFGDYSYGIYIYAWPVQQLIATSIANVSSTAMIILSAIMTFFLAYASWHLIESKAVKLKKYVKHYPIFNIDNKPLPVKLK</sequence>
<feature type="transmembrane region" description="Helical" evidence="1">
    <location>
        <begin position="240"/>
        <end position="257"/>
    </location>
</feature>
<feature type="transmembrane region" description="Helical" evidence="1">
    <location>
        <begin position="164"/>
        <end position="182"/>
    </location>
</feature>
<dbReference type="RefSeq" id="WP_085283972.1">
    <property type="nucleotide sequence ID" value="NZ_FOBI01000018.1"/>
</dbReference>
<feature type="signal peptide" evidence="2">
    <location>
        <begin position="1"/>
        <end position="34"/>
    </location>
</feature>
<evidence type="ECO:0000313" key="4">
    <source>
        <dbReference type="EMBL" id="SEL70816.1"/>
    </source>
</evidence>
<proteinExistence type="predicted"/>
<evidence type="ECO:0000256" key="2">
    <source>
        <dbReference type="SAM" id="SignalP"/>
    </source>
</evidence>
<dbReference type="Pfam" id="PF01757">
    <property type="entry name" value="Acyl_transf_3"/>
    <property type="match status" value="1"/>
</dbReference>
<dbReference type="InterPro" id="IPR002656">
    <property type="entry name" value="Acyl_transf_3_dom"/>
</dbReference>
<evidence type="ECO:0000256" key="1">
    <source>
        <dbReference type="SAM" id="Phobius"/>
    </source>
</evidence>